<dbReference type="EMBL" id="CP001338">
    <property type="protein sequence ID" value="ACL16737.1"/>
    <property type="molecule type" value="Genomic_DNA"/>
</dbReference>
<dbReference type="InterPro" id="IPR050471">
    <property type="entry name" value="AB_hydrolase"/>
</dbReference>
<dbReference type="PANTHER" id="PTHR43433">
    <property type="entry name" value="HYDROLASE, ALPHA/BETA FOLD FAMILY PROTEIN"/>
    <property type="match status" value="1"/>
</dbReference>
<dbReference type="HOGENOM" id="CLU_020336_43_3_2"/>
<dbReference type="InterPro" id="IPR029058">
    <property type="entry name" value="AB_hydrolase_fold"/>
</dbReference>
<dbReference type="ESTHER" id="metpe-b8ghz7">
    <property type="family name" value="6_AlphaBeta_hydrolase"/>
</dbReference>
<proteinExistence type="predicted"/>
<accession>B8GHZ7</accession>
<keyword evidence="3" id="KW-1185">Reference proteome</keyword>
<dbReference type="eggNOG" id="arCOG01648">
    <property type="taxonomic scope" value="Archaea"/>
</dbReference>
<reference evidence="2 3" key="1">
    <citation type="journal article" date="2015" name="Genome Announc.">
        <title>Complete Genome Sequence of Methanosphaerula palustris E1-9CT, a Hydrogenotrophic Methanogen Isolated from a Minerotrophic Fen Peatland.</title>
        <authorList>
            <person name="Cadillo-Quiroz H."/>
            <person name="Browne P."/>
            <person name="Kyrpides N."/>
            <person name="Woyke T."/>
            <person name="Goodwin L."/>
            <person name="Detter C."/>
            <person name="Yavitt J.B."/>
            <person name="Zinder S.H."/>
        </authorList>
    </citation>
    <scope>NUCLEOTIDE SEQUENCE [LARGE SCALE GENOMIC DNA]</scope>
    <source>
        <strain evidence="3">ATCC BAA-1556 / DSM 19958 / E1-9c</strain>
    </source>
</reference>
<keyword evidence="2" id="KW-0378">Hydrolase</keyword>
<dbReference type="OrthoDB" id="7531at2157"/>
<dbReference type="PANTHER" id="PTHR43433:SF5">
    <property type="entry name" value="AB HYDROLASE-1 DOMAIN-CONTAINING PROTEIN"/>
    <property type="match status" value="1"/>
</dbReference>
<evidence type="ECO:0000259" key="1">
    <source>
        <dbReference type="Pfam" id="PF12697"/>
    </source>
</evidence>
<evidence type="ECO:0000313" key="2">
    <source>
        <dbReference type="EMBL" id="ACL16737.1"/>
    </source>
</evidence>
<dbReference type="GO" id="GO:0046503">
    <property type="term" value="P:glycerolipid catabolic process"/>
    <property type="evidence" value="ECO:0007669"/>
    <property type="project" value="TreeGrafter"/>
</dbReference>
<sequence>MVTITSRDGTRIAYEKHGSGPALIIVSGALTIHTFASTPHLVELLAEHFTVYHYDRRGKGESGDTLPYAVEREFEDLATLIDAAGGGAYVYGHSSGGALALQAAAQPGSTIKKLALYEVPYNDDPQAKAAWKEYISKITRLLADGKTGDAVVLFLQLMGIPAGQIAGMRHAPFWPAMEAMAPTLAYDHTAILGPEAAVPCDIAAHVTVPVLVMSGGASFPFMKATAETLSTIMPHARFRMLEGQTHDVSPEVLAPVLVDFFRD</sequence>
<organism evidence="2 3">
    <name type="scientific">Methanosphaerula palustris (strain ATCC BAA-1556 / DSM 19958 / E1-9c)</name>
    <dbReference type="NCBI Taxonomy" id="521011"/>
    <lineage>
        <taxon>Archaea</taxon>
        <taxon>Methanobacteriati</taxon>
        <taxon>Methanobacteriota</taxon>
        <taxon>Stenosarchaea group</taxon>
        <taxon>Methanomicrobia</taxon>
        <taxon>Methanomicrobiales</taxon>
        <taxon>Methanoregulaceae</taxon>
        <taxon>Methanosphaerula</taxon>
    </lineage>
</organism>
<dbReference type="STRING" id="521011.Mpal_1407"/>
<dbReference type="GO" id="GO:0004806">
    <property type="term" value="F:triacylglycerol lipase activity"/>
    <property type="evidence" value="ECO:0007669"/>
    <property type="project" value="TreeGrafter"/>
</dbReference>
<dbReference type="Pfam" id="PF12697">
    <property type="entry name" value="Abhydrolase_6"/>
    <property type="match status" value="1"/>
</dbReference>
<dbReference type="Proteomes" id="UP000002457">
    <property type="component" value="Chromosome"/>
</dbReference>
<dbReference type="AlphaFoldDB" id="B8GHZ7"/>
<dbReference type="RefSeq" id="WP_012618056.1">
    <property type="nucleotide sequence ID" value="NC_011832.1"/>
</dbReference>
<dbReference type="GeneID" id="7270012"/>
<gene>
    <name evidence="2" type="ordered locus">Mpal_1407</name>
</gene>
<dbReference type="Gene3D" id="3.40.50.1820">
    <property type="entry name" value="alpha/beta hydrolase"/>
    <property type="match status" value="1"/>
</dbReference>
<protein>
    <submittedName>
        <fullName evidence="2">Alpha/beta hydrolase fold protein</fullName>
    </submittedName>
</protein>
<evidence type="ECO:0000313" key="3">
    <source>
        <dbReference type="Proteomes" id="UP000002457"/>
    </source>
</evidence>
<name>B8GHZ7_METPE</name>
<feature type="domain" description="AB hydrolase-1" evidence="1">
    <location>
        <begin position="35"/>
        <end position="247"/>
    </location>
</feature>
<dbReference type="InterPro" id="IPR000073">
    <property type="entry name" value="AB_hydrolase_1"/>
</dbReference>
<dbReference type="KEGG" id="mpl:Mpal_1407"/>
<dbReference type="SUPFAM" id="SSF53474">
    <property type="entry name" value="alpha/beta-Hydrolases"/>
    <property type="match status" value="1"/>
</dbReference>